<evidence type="ECO:0000313" key="1">
    <source>
        <dbReference type="EMBL" id="RRT66339.1"/>
    </source>
</evidence>
<dbReference type="AlphaFoldDB" id="A0A426ZQQ2"/>
<reference evidence="1 2" key="1">
    <citation type="journal article" date="2014" name="Agronomy (Basel)">
        <title>A Draft Genome Sequence for Ensete ventricosum, the Drought-Tolerant Tree Against Hunger.</title>
        <authorList>
            <person name="Harrison J."/>
            <person name="Moore K.A."/>
            <person name="Paszkiewicz K."/>
            <person name="Jones T."/>
            <person name="Grant M."/>
            <person name="Ambacheew D."/>
            <person name="Muzemil S."/>
            <person name="Studholme D.J."/>
        </authorList>
    </citation>
    <scope>NUCLEOTIDE SEQUENCE [LARGE SCALE GENOMIC DNA]</scope>
</reference>
<sequence>METAPFFPVDPQIPVDFKIRKSLTGHGLTVHDAQGSLAYRICPPRRLRCSSSPVPNPRLTKTLFDAAGNPLISVVYHNVSSSILSFVPRLNLLEGTFCIRQRAFTSATAAAQLKKGTIAAALTRRREDSIAMAGHMRKDFRVCFVDCCGMDGEDCKEDKEERTTACIVNGILAAPPSRCAPSLEKRERGQSLPMLTLYSPYPHRNHTLRLLLLRRQETKGVQCSFHIA</sequence>
<proteinExistence type="predicted"/>
<organism evidence="1 2">
    <name type="scientific">Ensete ventricosum</name>
    <name type="common">Abyssinian banana</name>
    <name type="synonym">Musa ensete</name>
    <dbReference type="NCBI Taxonomy" id="4639"/>
    <lineage>
        <taxon>Eukaryota</taxon>
        <taxon>Viridiplantae</taxon>
        <taxon>Streptophyta</taxon>
        <taxon>Embryophyta</taxon>
        <taxon>Tracheophyta</taxon>
        <taxon>Spermatophyta</taxon>
        <taxon>Magnoliopsida</taxon>
        <taxon>Liliopsida</taxon>
        <taxon>Zingiberales</taxon>
        <taxon>Musaceae</taxon>
        <taxon>Ensete</taxon>
    </lineage>
</organism>
<evidence type="ECO:0000313" key="2">
    <source>
        <dbReference type="Proteomes" id="UP000287651"/>
    </source>
</evidence>
<dbReference type="Proteomes" id="UP000287651">
    <property type="component" value="Unassembled WGS sequence"/>
</dbReference>
<protein>
    <submittedName>
        <fullName evidence="1">Uncharacterized protein</fullName>
    </submittedName>
</protein>
<comment type="caution">
    <text evidence="1">The sequence shown here is derived from an EMBL/GenBank/DDBJ whole genome shotgun (WGS) entry which is preliminary data.</text>
</comment>
<accession>A0A426ZQQ2</accession>
<gene>
    <name evidence="1" type="ORF">B296_00008807</name>
</gene>
<dbReference type="EMBL" id="AMZH03005460">
    <property type="protein sequence ID" value="RRT66339.1"/>
    <property type="molecule type" value="Genomic_DNA"/>
</dbReference>
<name>A0A426ZQQ2_ENSVE</name>